<keyword evidence="3 4" id="KW-0440">LIM domain</keyword>
<dbReference type="InterPro" id="IPR001781">
    <property type="entry name" value="Znf_LIM"/>
</dbReference>
<dbReference type="PANTHER" id="PTHR24206">
    <property type="entry name" value="OS06G0237300 PROTEIN"/>
    <property type="match status" value="1"/>
</dbReference>
<protein>
    <recommendedName>
        <fullName evidence="5">LIM zinc-binding domain-containing protein</fullName>
    </recommendedName>
</protein>
<evidence type="ECO:0000256" key="4">
    <source>
        <dbReference type="PROSITE-ProRule" id="PRU00125"/>
    </source>
</evidence>
<evidence type="ECO:0000256" key="1">
    <source>
        <dbReference type="ARBA" id="ARBA00022723"/>
    </source>
</evidence>
<dbReference type="Pfam" id="PF00412">
    <property type="entry name" value="LIM"/>
    <property type="match status" value="1"/>
</dbReference>
<dbReference type="PROSITE" id="PS50023">
    <property type="entry name" value="LIM_DOMAIN_2"/>
    <property type="match status" value="2"/>
</dbReference>
<sequence length="287" mass="30579">MSAKCSSCNVKWAFAKGLCRGCVDAAPPVVVGVPVGEKENSARSSVSSVSTGMEKLGVGAAAPPPRAPPKFKAVGPPKETCTTCSGTVYAAEKAIVRSRIFHVTCLKCTDCGKKMTPGTVELDADSRIFCKIHFQQRQMSGQLTVAAGGSAALELAGGSNVVASDLGERYAQTKENAQSSAAGGAFGDQQWQQSAKGNGCKKCGQTVYEAEKMQVEWNRKGKPHKQIYHKACFRCLDCDSLLRAGQYEMCPTCDEPPRADLVCKAHFAERLMQGKVLGTPQYTGLEK</sequence>
<keyword evidence="2 4" id="KW-0862">Zinc</keyword>
<name>A0A7S0ERG9_9EUKA</name>
<accession>A0A7S0ERG9</accession>
<evidence type="ECO:0000256" key="3">
    <source>
        <dbReference type="ARBA" id="ARBA00023038"/>
    </source>
</evidence>
<dbReference type="GO" id="GO:0046872">
    <property type="term" value="F:metal ion binding"/>
    <property type="evidence" value="ECO:0007669"/>
    <property type="project" value="UniProtKB-KW"/>
</dbReference>
<organism evidence="6">
    <name type="scientific">Phaeocystis antarctica</name>
    <dbReference type="NCBI Taxonomy" id="33657"/>
    <lineage>
        <taxon>Eukaryota</taxon>
        <taxon>Haptista</taxon>
        <taxon>Haptophyta</taxon>
        <taxon>Prymnesiophyceae</taxon>
        <taxon>Phaeocystales</taxon>
        <taxon>Phaeocystaceae</taxon>
        <taxon>Phaeocystis</taxon>
    </lineage>
</organism>
<feature type="domain" description="LIM zinc-binding" evidence="5">
    <location>
        <begin position="79"/>
        <end position="140"/>
    </location>
</feature>
<dbReference type="SUPFAM" id="SSF57716">
    <property type="entry name" value="Glucocorticoid receptor-like (DNA-binding domain)"/>
    <property type="match status" value="1"/>
</dbReference>
<dbReference type="SMART" id="SM00132">
    <property type="entry name" value="LIM"/>
    <property type="match status" value="2"/>
</dbReference>
<reference evidence="6" key="1">
    <citation type="submission" date="2021-01" db="EMBL/GenBank/DDBJ databases">
        <authorList>
            <person name="Corre E."/>
            <person name="Pelletier E."/>
            <person name="Niang G."/>
            <person name="Scheremetjew M."/>
            <person name="Finn R."/>
            <person name="Kale V."/>
            <person name="Holt S."/>
            <person name="Cochrane G."/>
            <person name="Meng A."/>
            <person name="Brown T."/>
            <person name="Cohen L."/>
        </authorList>
    </citation>
    <scope>NUCLEOTIDE SEQUENCE</scope>
    <source>
        <strain evidence="6">CCMP1374</strain>
    </source>
</reference>
<feature type="domain" description="LIM zinc-binding" evidence="5">
    <location>
        <begin position="198"/>
        <end position="273"/>
    </location>
</feature>
<evidence type="ECO:0000256" key="2">
    <source>
        <dbReference type="ARBA" id="ARBA00022833"/>
    </source>
</evidence>
<dbReference type="PROSITE" id="PS00478">
    <property type="entry name" value="LIM_DOMAIN_1"/>
    <property type="match status" value="1"/>
</dbReference>
<evidence type="ECO:0000313" key="6">
    <source>
        <dbReference type="EMBL" id="CAD8492830.1"/>
    </source>
</evidence>
<gene>
    <name evidence="6" type="ORF">PANT1444_LOCUS12236</name>
</gene>
<keyword evidence="1 4" id="KW-0479">Metal-binding</keyword>
<proteinExistence type="predicted"/>
<dbReference type="Gene3D" id="2.10.110.10">
    <property type="entry name" value="Cysteine Rich Protein"/>
    <property type="match status" value="2"/>
</dbReference>
<evidence type="ECO:0000259" key="5">
    <source>
        <dbReference type="PROSITE" id="PS50023"/>
    </source>
</evidence>
<dbReference type="AlphaFoldDB" id="A0A7S0ERG9"/>
<dbReference type="EMBL" id="HBEP01021798">
    <property type="protein sequence ID" value="CAD8492830.1"/>
    <property type="molecule type" value="Transcribed_RNA"/>
</dbReference>